<dbReference type="EMBL" id="VAHF01000008">
    <property type="protein sequence ID" value="TXG56023.1"/>
    <property type="molecule type" value="Genomic_DNA"/>
</dbReference>
<dbReference type="InterPro" id="IPR006121">
    <property type="entry name" value="HMA_dom"/>
</dbReference>
<evidence type="ECO:0000256" key="3">
    <source>
        <dbReference type="ARBA" id="ARBA00023288"/>
    </source>
</evidence>
<name>A0A5C7HFW5_9ROSI</name>
<comment type="caution">
    <text evidence="7">The sequence shown here is derived from an EMBL/GenBank/DDBJ whole genome shotgun (WGS) entry which is preliminary data.</text>
</comment>
<dbReference type="Proteomes" id="UP000323000">
    <property type="component" value="Chromosome 8"/>
</dbReference>
<sequence>MEHDNEPEVLLKEQTVVLRFSLHCREGCLREVKKFITERKGVTSVNIEEMDEMNALATVQGNFDVQKLVDSLRTKKSKRVEIVSLSSENPDTDDNVPPIGCSDKLFSCLRGFDGVEEIKIDRAIDKVIVKGEKADPIKILDRVQKRYSRNVELLHPKTKVVEKKEAEKKQLEPEVKIVTLKMYIHCEGCARDIKENLIRMEGVFTVELDMDKSQVRVKGVFDPPKLAEIITKRLGKHVEIVKEEAIKTEEKKENTKDEEENNCVVINYPPPPPNDQQPLQNDDYDHCQIFSDENVSSCFIM</sequence>
<dbReference type="PROSITE" id="PS50846">
    <property type="entry name" value="HMA_2"/>
    <property type="match status" value="2"/>
</dbReference>
<dbReference type="PANTHER" id="PTHR46195">
    <property type="entry name" value="HEAVY METAL-ASSOCIATED ISOPRENYLATED PLANT PROTEIN 7"/>
    <property type="match status" value="1"/>
</dbReference>
<dbReference type="InterPro" id="IPR036163">
    <property type="entry name" value="HMA_dom_sf"/>
</dbReference>
<evidence type="ECO:0000256" key="4">
    <source>
        <dbReference type="ARBA" id="ARBA00023289"/>
    </source>
</evidence>
<dbReference type="GO" id="GO:0046872">
    <property type="term" value="F:metal ion binding"/>
    <property type="evidence" value="ECO:0007669"/>
    <property type="project" value="UniProtKB-KW"/>
</dbReference>
<dbReference type="Gene3D" id="3.30.70.100">
    <property type="match status" value="3"/>
</dbReference>
<reference evidence="8" key="1">
    <citation type="journal article" date="2019" name="Gigascience">
        <title>De novo genome assembly of the endangered Acer yangbiense, a plant species with extremely small populations endemic to Yunnan Province, China.</title>
        <authorList>
            <person name="Yang J."/>
            <person name="Wariss H.M."/>
            <person name="Tao L."/>
            <person name="Zhang R."/>
            <person name="Yun Q."/>
            <person name="Hollingsworth P."/>
            <person name="Dao Z."/>
            <person name="Luo G."/>
            <person name="Guo H."/>
            <person name="Ma Y."/>
            <person name="Sun W."/>
        </authorList>
    </citation>
    <scope>NUCLEOTIDE SEQUENCE [LARGE SCALE GENOMIC DNA]</scope>
    <source>
        <strain evidence="8">cv. Malutang</strain>
    </source>
</reference>
<comment type="similarity">
    <text evidence="5">Belongs to the HIPP family.</text>
</comment>
<feature type="domain" description="HMA" evidence="6">
    <location>
        <begin position="175"/>
        <end position="239"/>
    </location>
</feature>
<gene>
    <name evidence="7" type="ORF">EZV62_017336</name>
</gene>
<evidence type="ECO:0000259" key="6">
    <source>
        <dbReference type="PROSITE" id="PS50846"/>
    </source>
</evidence>
<evidence type="ECO:0000313" key="7">
    <source>
        <dbReference type="EMBL" id="TXG56023.1"/>
    </source>
</evidence>
<keyword evidence="4" id="KW-0636">Prenylation</keyword>
<dbReference type="Pfam" id="PF00403">
    <property type="entry name" value="HMA"/>
    <property type="match status" value="1"/>
</dbReference>
<evidence type="ECO:0000256" key="1">
    <source>
        <dbReference type="ARBA" id="ARBA00022481"/>
    </source>
</evidence>
<dbReference type="CDD" id="cd00371">
    <property type="entry name" value="HMA"/>
    <property type="match status" value="1"/>
</dbReference>
<keyword evidence="3" id="KW-0449">Lipoprotein</keyword>
<dbReference type="InterPro" id="IPR044577">
    <property type="entry name" value="HIPP4/7/8/17/18/19"/>
</dbReference>
<evidence type="ECO:0000313" key="8">
    <source>
        <dbReference type="Proteomes" id="UP000323000"/>
    </source>
</evidence>
<feature type="domain" description="HMA" evidence="6">
    <location>
        <begin position="13"/>
        <end position="84"/>
    </location>
</feature>
<evidence type="ECO:0000256" key="5">
    <source>
        <dbReference type="ARBA" id="ARBA00024045"/>
    </source>
</evidence>
<dbReference type="OrthoDB" id="689350at2759"/>
<dbReference type="AlphaFoldDB" id="A0A5C7HFW5"/>
<evidence type="ECO:0000256" key="2">
    <source>
        <dbReference type="ARBA" id="ARBA00022723"/>
    </source>
</evidence>
<keyword evidence="8" id="KW-1185">Reference proteome</keyword>
<organism evidence="7 8">
    <name type="scientific">Acer yangbiense</name>
    <dbReference type="NCBI Taxonomy" id="1000413"/>
    <lineage>
        <taxon>Eukaryota</taxon>
        <taxon>Viridiplantae</taxon>
        <taxon>Streptophyta</taxon>
        <taxon>Embryophyta</taxon>
        <taxon>Tracheophyta</taxon>
        <taxon>Spermatophyta</taxon>
        <taxon>Magnoliopsida</taxon>
        <taxon>eudicotyledons</taxon>
        <taxon>Gunneridae</taxon>
        <taxon>Pentapetalae</taxon>
        <taxon>rosids</taxon>
        <taxon>malvids</taxon>
        <taxon>Sapindales</taxon>
        <taxon>Sapindaceae</taxon>
        <taxon>Hippocastanoideae</taxon>
        <taxon>Acereae</taxon>
        <taxon>Acer</taxon>
    </lineage>
</organism>
<proteinExistence type="inferred from homology"/>
<accession>A0A5C7HFW5</accession>
<dbReference type="SUPFAM" id="SSF55008">
    <property type="entry name" value="HMA, heavy metal-associated domain"/>
    <property type="match status" value="1"/>
</dbReference>
<keyword evidence="2" id="KW-0479">Metal-binding</keyword>
<keyword evidence="1" id="KW-0488">Methylation</keyword>
<protein>
    <recommendedName>
        <fullName evidence="6">HMA domain-containing protein</fullName>
    </recommendedName>
</protein>
<dbReference type="PANTHER" id="PTHR46195:SF17">
    <property type="entry name" value="HEAVY METAL-ASSOCIATED ISOPRENYLATED PLANT PROTEIN 8"/>
    <property type="match status" value="1"/>
</dbReference>